<protein>
    <submittedName>
        <fullName evidence="1">Uncharacterized protein</fullName>
    </submittedName>
</protein>
<organism evidence="1 2">
    <name type="scientific">Weissella viridescens</name>
    <name type="common">Lactobacillus viridescens</name>
    <dbReference type="NCBI Taxonomy" id="1629"/>
    <lineage>
        <taxon>Bacteria</taxon>
        <taxon>Bacillati</taxon>
        <taxon>Bacillota</taxon>
        <taxon>Bacilli</taxon>
        <taxon>Lactobacillales</taxon>
        <taxon>Lactobacillaceae</taxon>
        <taxon>Weissella</taxon>
    </lineage>
</organism>
<reference evidence="1 2" key="1">
    <citation type="submission" date="2018-06" db="EMBL/GenBank/DDBJ databases">
        <authorList>
            <consortium name="Pathogen Informatics"/>
            <person name="Doyle S."/>
        </authorList>
    </citation>
    <scope>NUCLEOTIDE SEQUENCE [LARGE SCALE GENOMIC DNA]</scope>
    <source>
        <strain evidence="1 2">NCTC13645</strain>
    </source>
</reference>
<evidence type="ECO:0000313" key="1">
    <source>
        <dbReference type="EMBL" id="SUP61370.1"/>
    </source>
</evidence>
<dbReference type="EMBL" id="UHIV01000007">
    <property type="protein sequence ID" value="SUP61370.1"/>
    <property type="molecule type" value="Genomic_DNA"/>
</dbReference>
<dbReference type="Proteomes" id="UP000254621">
    <property type="component" value="Unassembled WGS sequence"/>
</dbReference>
<evidence type="ECO:0000313" key="2">
    <source>
        <dbReference type="Proteomes" id="UP000254621"/>
    </source>
</evidence>
<accession>A0A380P833</accession>
<proteinExistence type="predicted"/>
<dbReference type="AlphaFoldDB" id="A0A380P833"/>
<gene>
    <name evidence="1" type="ORF">NCTC13645_02525</name>
</gene>
<sequence length="31" mass="3859">MDEQNKNPEYKPGKFYKLKWFLNSLDLSDYF</sequence>
<name>A0A380P833_WEIVI</name>